<dbReference type="RefSeq" id="XP_043008123.1">
    <property type="nucleotide sequence ID" value="XM_043160783.1"/>
</dbReference>
<proteinExistence type="predicted"/>
<dbReference type="Proteomes" id="UP001049176">
    <property type="component" value="Chromosome 6"/>
</dbReference>
<reference evidence="2" key="1">
    <citation type="journal article" date="2021" name="Genome Biol. Evol.">
        <title>The assembled and annotated genome of the fairy-ring fungus Marasmius oreades.</title>
        <authorList>
            <person name="Hiltunen M."/>
            <person name="Ament-Velasquez S.L."/>
            <person name="Johannesson H."/>
        </authorList>
    </citation>
    <scope>NUCLEOTIDE SEQUENCE</scope>
    <source>
        <strain evidence="2">03SP1</strain>
    </source>
</reference>
<sequence length="188" mass="21939">MSSIKAIHDKQLVPSQVATSVFRAWKHFQQMIVIQRRRKASHFFRTRFLFTRSDRKPMFPVVISLQRLVLTRLLHSTFMVATGFISLFERYLTLLLWIWAMITSPCSLFLRIPGYIYRGMRFSGHPLLKDLCNDMTYGGFELMTLASLHLRFDDIAIQALSLSCALELIFTTTHAQYFPNAKETVKRV</sequence>
<gene>
    <name evidence="2" type="ORF">E1B28_010674</name>
</gene>
<evidence type="ECO:0000313" key="2">
    <source>
        <dbReference type="EMBL" id="KAG7091653.1"/>
    </source>
</evidence>
<protein>
    <submittedName>
        <fullName evidence="2">Uncharacterized protein</fullName>
    </submittedName>
</protein>
<dbReference type="GeneID" id="66079750"/>
<dbReference type="OrthoDB" id="434972at2759"/>
<dbReference type="AlphaFoldDB" id="A0A9P7URQ9"/>
<feature type="transmembrane region" description="Helical" evidence="1">
    <location>
        <begin position="94"/>
        <end position="112"/>
    </location>
</feature>
<keyword evidence="3" id="KW-1185">Reference proteome</keyword>
<feature type="transmembrane region" description="Helical" evidence="1">
    <location>
        <begin position="68"/>
        <end position="88"/>
    </location>
</feature>
<comment type="caution">
    <text evidence="2">The sequence shown here is derived from an EMBL/GenBank/DDBJ whole genome shotgun (WGS) entry which is preliminary data.</text>
</comment>
<evidence type="ECO:0000256" key="1">
    <source>
        <dbReference type="SAM" id="Phobius"/>
    </source>
</evidence>
<keyword evidence="1" id="KW-1133">Transmembrane helix</keyword>
<keyword evidence="1" id="KW-0472">Membrane</keyword>
<dbReference type="EMBL" id="CM032186">
    <property type="protein sequence ID" value="KAG7091653.1"/>
    <property type="molecule type" value="Genomic_DNA"/>
</dbReference>
<organism evidence="2 3">
    <name type="scientific">Marasmius oreades</name>
    <name type="common">fairy-ring Marasmius</name>
    <dbReference type="NCBI Taxonomy" id="181124"/>
    <lineage>
        <taxon>Eukaryota</taxon>
        <taxon>Fungi</taxon>
        <taxon>Dikarya</taxon>
        <taxon>Basidiomycota</taxon>
        <taxon>Agaricomycotina</taxon>
        <taxon>Agaricomycetes</taxon>
        <taxon>Agaricomycetidae</taxon>
        <taxon>Agaricales</taxon>
        <taxon>Marasmiineae</taxon>
        <taxon>Marasmiaceae</taxon>
        <taxon>Marasmius</taxon>
    </lineage>
</organism>
<evidence type="ECO:0000313" key="3">
    <source>
        <dbReference type="Proteomes" id="UP001049176"/>
    </source>
</evidence>
<accession>A0A9P7URQ9</accession>
<name>A0A9P7URQ9_9AGAR</name>
<dbReference type="KEGG" id="more:E1B28_010674"/>
<keyword evidence="1" id="KW-0812">Transmembrane</keyword>